<evidence type="ECO:0000256" key="3">
    <source>
        <dbReference type="ARBA" id="ARBA00029741"/>
    </source>
</evidence>
<dbReference type="eggNOG" id="COG1482">
    <property type="taxonomic scope" value="Bacteria"/>
</dbReference>
<dbReference type="Pfam" id="PF21621">
    <property type="entry name" value="MPI_cupin_dom"/>
    <property type="match status" value="1"/>
</dbReference>
<evidence type="ECO:0000313" key="6">
    <source>
        <dbReference type="EMBL" id="GAB95626.1"/>
    </source>
</evidence>
<dbReference type="OrthoDB" id="9808275at2"/>
<keyword evidence="6" id="KW-0413">Isomerase</keyword>
<dbReference type="GO" id="GO:0046872">
    <property type="term" value="F:metal ion binding"/>
    <property type="evidence" value="ECO:0007669"/>
    <property type="project" value="UniProtKB-KW"/>
</dbReference>
<dbReference type="InterPro" id="IPR011051">
    <property type="entry name" value="RmlC_Cupin_sf"/>
</dbReference>
<dbReference type="RefSeq" id="WP_006592158.1">
    <property type="nucleotide sequence ID" value="NZ_BAHD01000024.1"/>
</dbReference>
<evidence type="ECO:0000256" key="4">
    <source>
        <dbReference type="ARBA" id="ARBA00030762"/>
    </source>
</evidence>
<evidence type="ECO:0000313" key="7">
    <source>
        <dbReference type="Proteomes" id="UP000008366"/>
    </source>
</evidence>
<feature type="domain" description="Mannose-6-phosphate isomerase cupin" evidence="5">
    <location>
        <begin position="266"/>
        <end position="331"/>
    </location>
</feature>
<gene>
    <name evidence="6" type="primary">pmi</name>
    <name evidence="6" type="ORF">KILIM_024_00360</name>
</gene>
<organism evidence="6 7">
    <name type="scientific">Kineosphaera limosa NBRC 100340</name>
    <dbReference type="NCBI Taxonomy" id="1184609"/>
    <lineage>
        <taxon>Bacteria</taxon>
        <taxon>Bacillati</taxon>
        <taxon>Actinomycetota</taxon>
        <taxon>Actinomycetes</taxon>
        <taxon>Micrococcales</taxon>
        <taxon>Dermatophilaceae</taxon>
        <taxon>Kineosphaera</taxon>
    </lineage>
</organism>
<dbReference type="InterPro" id="IPR014710">
    <property type="entry name" value="RmlC-like_jellyroll"/>
</dbReference>
<dbReference type="PANTHER" id="PTHR42742:SF3">
    <property type="entry name" value="FRUCTOKINASE"/>
    <property type="match status" value="1"/>
</dbReference>
<reference evidence="6 7" key="1">
    <citation type="submission" date="2012-08" db="EMBL/GenBank/DDBJ databases">
        <title>Whole genome shotgun sequence of Kineosphaera limosa NBRC 100340.</title>
        <authorList>
            <person name="Yoshida I."/>
            <person name="Isaki S."/>
            <person name="Hosoyama A."/>
            <person name="Tsuchikane K."/>
            <person name="Katsumata H."/>
            <person name="Ando Y."/>
            <person name="Ohji S."/>
            <person name="Hamada M."/>
            <person name="Tamura T."/>
            <person name="Yamazoe A."/>
            <person name="Yamazaki S."/>
            <person name="Fujita N."/>
        </authorList>
    </citation>
    <scope>NUCLEOTIDE SEQUENCE [LARGE SCALE GENOMIC DNA]</scope>
    <source>
        <strain evidence="6 7">NBRC 100340</strain>
    </source>
</reference>
<evidence type="ECO:0000256" key="2">
    <source>
        <dbReference type="ARBA" id="ARBA00022833"/>
    </source>
</evidence>
<sequence>MNPIRLRPNQPADRPYRGGAGIVALRGEGSLDRHTPEDFVASTTTCHGTDTIGLTVLPDGRTLRDAVQAEPVAWLGAEHVERFGADTGVLVKLLHTGERLFNHVHPDGAFAQRHLDSSRGKTEAWLIADTGDSPTGTVWLGWRRDVGQDELADWFERQDVTAQLDALHEITVQAGDSLYVPAGTPHSIGEGITIVEVQEPTDLSIILEYAPFPALSRETALLGLDVNTALAAVPTGAVTSERLAELHRRPSQGARVSLLPPEADGFFRAERLTVAGSATIEPGFAVLVVLEGTGRLRWGAGELELTRGTTIVTPHGAGALDIEGDVRVIRCAPPLPSA</sequence>
<dbReference type="SUPFAM" id="SSF51182">
    <property type="entry name" value="RmlC-like cupins"/>
    <property type="match status" value="1"/>
</dbReference>
<evidence type="ECO:0000259" key="5">
    <source>
        <dbReference type="Pfam" id="PF21621"/>
    </source>
</evidence>
<keyword evidence="2" id="KW-0862">Zinc</keyword>
<dbReference type="PANTHER" id="PTHR42742">
    <property type="entry name" value="TRANSCRIPTIONAL REPRESSOR MPRA"/>
    <property type="match status" value="1"/>
</dbReference>
<protein>
    <recommendedName>
        <fullName evidence="3">Phosphohexomutase</fullName>
    </recommendedName>
    <alternativeName>
        <fullName evidence="4">Phosphomannose isomerase</fullName>
    </alternativeName>
</protein>
<dbReference type="Proteomes" id="UP000008366">
    <property type="component" value="Unassembled WGS sequence"/>
</dbReference>
<dbReference type="STRING" id="1184609.KILIM_024_00360"/>
<dbReference type="InterPro" id="IPR051804">
    <property type="entry name" value="Carb_Metab_Reg_Kinase/Isom"/>
</dbReference>
<comment type="caution">
    <text evidence="6">The sequence shown here is derived from an EMBL/GenBank/DDBJ whole genome shotgun (WGS) entry which is preliminary data.</text>
</comment>
<evidence type="ECO:0000256" key="1">
    <source>
        <dbReference type="ARBA" id="ARBA00022723"/>
    </source>
</evidence>
<dbReference type="AlphaFoldDB" id="K6WP75"/>
<keyword evidence="1" id="KW-0479">Metal-binding</keyword>
<proteinExistence type="predicted"/>
<dbReference type="CDD" id="cd07010">
    <property type="entry name" value="cupin_PMI_type_I_N_bac"/>
    <property type="match status" value="1"/>
</dbReference>
<keyword evidence="7" id="KW-1185">Reference proteome</keyword>
<name>K6WP75_9MICO</name>
<dbReference type="GO" id="GO:0016853">
    <property type="term" value="F:isomerase activity"/>
    <property type="evidence" value="ECO:0007669"/>
    <property type="project" value="UniProtKB-KW"/>
</dbReference>
<dbReference type="EMBL" id="BAHD01000024">
    <property type="protein sequence ID" value="GAB95626.1"/>
    <property type="molecule type" value="Genomic_DNA"/>
</dbReference>
<dbReference type="Gene3D" id="2.60.120.10">
    <property type="entry name" value="Jelly Rolls"/>
    <property type="match status" value="2"/>
</dbReference>
<accession>K6WP75</accession>
<dbReference type="InterPro" id="IPR049071">
    <property type="entry name" value="MPI_cupin_dom"/>
</dbReference>